<dbReference type="Proteomes" id="UP000823636">
    <property type="component" value="Unassembled WGS sequence"/>
</dbReference>
<protein>
    <recommendedName>
        <fullName evidence="4">LPP20 lipoprotein</fullName>
    </recommendedName>
</protein>
<evidence type="ECO:0000313" key="3">
    <source>
        <dbReference type="Proteomes" id="UP000823636"/>
    </source>
</evidence>
<reference evidence="2" key="1">
    <citation type="submission" date="2020-10" db="EMBL/GenBank/DDBJ databases">
        <authorList>
            <person name="Gilroy R."/>
        </authorList>
    </citation>
    <scope>NUCLEOTIDE SEQUENCE</scope>
    <source>
        <strain evidence="2">G3-4614</strain>
    </source>
</reference>
<dbReference type="EMBL" id="JADIMW010000067">
    <property type="protein sequence ID" value="MBO8438463.1"/>
    <property type="molecule type" value="Genomic_DNA"/>
</dbReference>
<proteinExistence type="predicted"/>
<comment type="caution">
    <text evidence="2">The sequence shown here is derived from an EMBL/GenBank/DDBJ whole genome shotgun (WGS) entry which is preliminary data.</text>
</comment>
<organism evidence="2 3">
    <name type="scientific">Candidatus Caccoplasma merdipullorum</name>
    <dbReference type="NCBI Taxonomy" id="2840718"/>
    <lineage>
        <taxon>Bacteria</taxon>
        <taxon>Pseudomonadati</taxon>
        <taxon>Bacteroidota</taxon>
        <taxon>Bacteroidia</taxon>
        <taxon>Bacteroidales</taxon>
        <taxon>Bacteroidaceae</taxon>
        <taxon>Bacteroidaceae incertae sedis</taxon>
        <taxon>Candidatus Caccoplasma</taxon>
    </lineage>
</organism>
<dbReference type="Pfam" id="PF19672">
    <property type="entry name" value="DUF6175"/>
    <property type="match status" value="1"/>
</dbReference>
<feature type="signal peptide" evidence="1">
    <location>
        <begin position="1"/>
        <end position="21"/>
    </location>
</feature>
<reference evidence="2" key="2">
    <citation type="journal article" date="2021" name="PeerJ">
        <title>Extensive microbial diversity within the chicken gut microbiome revealed by metagenomics and culture.</title>
        <authorList>
            <person name="Gilroy R."/>
            <person name="Ravi A."/>
            <person name="Getino M."/>
            <person name="Pursley I."/>
            <person name="Horton D.L."/>
            <person name="Alikhan N.F."/>
            <person name="Baker D."/>
            <person name="Gharbi K."/>
            <person name="Hall N."/>
            <person name="Watson M."/>
            <person name="Adriaenssens E.M."/>
            <person name="Foster-Nyarko E."/>
            <person name="Jarju S."/>
            <person name="Secka A."/>
            <person name="Antonio M."/>
            <person name="Oren A."/>
            <person name="Chaudhuri R.R."/>
            <person name="La Ragione R."/>
            <person name="Hildebrand F."/>
            <person name="Pallen M.J."/>
        </authorList>
    </citation>
    <scope>NUCLEOTIDE SEQUENCE</scope>
    <source>
        <strain evidence="2">G3-4614</strain>
    </source>
</reference>
<dbReference type="InterPro" id="IPR046173">
    <property type="entry name" value="DUF6175"/>
</dbReference>
<feature type="chain" id="PRO_5038694899" description="LPP20 lipoprotein" evidence="1">
    <location>
        <begin position="22"/>
        <end position="315"/>
    </location>
</feature>
<accession>A0A9D9E4Y9</accession>
<evidence type="ECO:0000256" key="1">
    <source>
        <dbReference type="SAM" id="SignalP"/>
    </source>
</evidence>
<sequence>MKKLTLIITFAIISASMFSQARKPEIMVVPSDVWCNSKGYIQTYDNQGLVEQIPDYKKAVKTDKELSNMIGKISNMMADRGFPLVDLSATISSIERRQAEDELITSKQGAAIAESPLDQLRRTAKADIILSLDWTVNENGPKRSVTYNLQGLDAYTNKVIAGVQGTGNPSLTAETAVLLEEAVVSNMDNFTSRLQDYFDDLFANGREVVVTVRVFDNSAGIDLDSEYDGYLLSEIIDEWMADNTVNSRFGKSDATENYINYHQVRIPLYNEKGRSMDTEMFVRNLARYLRQAPYNIPSKVMMRGLGEAILILGDK</sequence>
<dbReference type="AlphaFoldDB" id="A0A9D9E4Y9"/>
<name>A0A9D9E4Y9_9BACT</name>
<evidence type="ECO:0008006" key="4">
    <source>
        <dbReference type="Google" id="ProtNLM"/>
    </source>
</evidence>
<gene>
    <name evidence="2" type="ORF">IAC54_06155</name>
</gene>
<evidence type="ECO:0000313" key="2">
    <source>
        <dbReference type="EMBL" id="MBO8438463.1"/>
    </source>
</evidence>
<keyword evidence="1" id="KW-0732">Signal</keyword>